<dbReference type="PANTHER" id="PTHR11206">
    <property type="entry name" value="MULTIDRUG RESISTANCE PROTEIN"/>
    <property type="match status" value="1"/>
</dbReference>
<comment type="caution">
    <text evidence="4">The sequence shown here is derived from an EMBL/GenBank/DDBJ whole genome shotgun (WGS) entry which is preliminary data.</text>
</comment>
<evidence type="ECO:0000313" key="4">
    <source>
        <dbReference type="EMBL" id="KAK9834476.1"/>
    </source>
</evidence>
<feature type="transmembrane region" description="Helical" evidence="2">
    <location>
        <begin position="265"/>
        <end position="282"/>
    </location>
</feature>
<feature type="transmembrane region" description="Helical" evidence="2">
    <location>
        <begin position="543"/>
        <end position="568"/>
    </location>
</feature>
<feature type="transmembrane region" description="Helical" evidence="2">
    <location>
        <begin position="446"/>
        <end position="466"/>
    </location>
</feature>
<dbReference type="EMBL" id="JALJOS010000009">
    <property type="protein sequence ID" value="KAK9834476.1"/>
    <property type="molecule type" value="Genomic_DNA"/>
</dbReference>
<dbReference type="Proteomes" id="UP001438707">
    <property type="component" value="Unassembled WGS sequence"/>
</dbReference>
<feature type="region of interest" description="Disordered" evidence="3">
    <location>
        <begin position="1"/>
        <end position="38"/>
    </location>
</feature>
<sequence length="608" mass="64487">MHSAAQSRTAEDSEQLKHKAQLGRSGHNQQEGYRESEESLPLLQLQGQPASLAQSHCAVSSQDSSCFSWSRPWQLELTQIVRLSAPATIQAASQYCTVVVTMAFVGTLGYQALAAAAVATTYFNFMAAFMAGMSSAFDTLASQAYGAGDTSLVKVWGVTAAAVLTFITVPCSAGLWYGENAASFIFGQGPEVAPMVGSFCRWLIPGLHSFAMSLVLVKMSQVRNEMWMPATVTKAAFSANFGLSMLCVKLCGVWGGALALSITRFLQAAMLLACAIWLPLDWRERWEAWLRQLRQKLLGRPLGQEPAGLGGRPTSSDSASSLNQPATISNKPDAFWPAKPSESGEAGMQLAEVVREGLRLGRLMQFLKLGLPGGLSIAIESGAWESMVAIAGKLGTLEVDATAALLSCVSTLFFVCPYGFAVVATIRVGNLLGAGQTEQAKLTTRVVLICSASVSALAAAIVVVFRHRVGRLFVDDDAVAALVATIAPLAACNFVLDGLQAASGGVLRGMGRQALLLVLGIAGFWGGGVLVSALLAFPAGWGVYGLWLGLNCGTSIVACMYGALLFCVDWRAETHKARAALEAEREQQAAKLQERQQMQMGELGNVNL</sequence>
<feature type="transmembrane region" description="Helical" evidence="2">
    <location>
        <begin position="404"/>
        <end position="426"/>
    </location>
</feature>
<feature type="compositionally biased region" description="Polar residues" evidence="3">
    <location>
        <begin position="313"/>
        <end position="326"/>
    </location>
</feature>
<dbReference type="AlphaFoldDB" id="A0AAW1RMT5"/>
<keyword evidence="5" id="KW-1185">Reference proteome</keyword>
<evidence type="ECO:0000313" key="5">
    <source>
        <dbReference type="Proteomes" id="UP001438707"/>
    </source>
</evidence>
<evidence type="ECO:0000256" key="1">
    <source>
        <dbReference type="ARBA" id="ARBA00010199"/>
    </source>
</evidence>
<dbReference type="Pfam" id="PF01554">
    <property type="entry name" value="MatE"/>
    <property type="match status" value="2"/>
</dbReference>
<dbReference type="GO" id="GO:0016020">
    <property type="term" value="C:membrane"/>
    <property type="evidence" value="ECO:0007669"/>
    <property type="project" value="InterPro"/>
</dbReference>
<comment type="similarity">
    <text evidence="1 2">Belongs to the multi antimicrobial extrusion (MATE) (TC 2.A.66.1) family.</text>
</comment>
<evidence type="ECO:0000256" key="2">
    <source>
        <dbReference type="RuleBase" id="RU004914"/>
    </source>
</evidence>
<feature type="transmembrane region" description="Helical" evidence="2">
    <location>
        <begin position="237"/>
        <end position="259"/>
    </location>
</feature>
<accession>A0AAW1RMT5</accession>
<name>A0AAW1RMT5_9CHLO</name>
<keyword evidence="2" id="KW-1133">Transmembrane helix</keyword>
<feature type="transmembrane region" description="Helical" evidence="2">
    <location>
        <begin position="514"/>
        <end position="537"/>
    </location>
</feature>
<evidence type="ECO:0000256" key="3">
    <source>
        <dbReference type="SAM" id="MobiDB-lite"/>
    </source>
</evidence>
<dbReference type="GO" id="GO:0042910">
    <property type="term" value="F:xenobiotic transmembrane transporter activity"/>
    <property type="evidence" value="ECO:0007669"/>
    <property type="project" value="InterPro"/>
</dbReference>
<dbReference type="GO" id="GO:0015297">
    <property type="term" value="F:antiporter activity"/>
    <property type="evidence" value="ECO:0007669"/>
    <property type="project" value="InterPro"/>
</dbReference>
<proteinExistence type="inferred from homology"/>
<feature type="transmembrane region" description="Helical" evidence="2">
    <location>
        <begin position="153"/>
        <end position="176"/>
    </location>
</feature>
<gene>
    <name evidence="4" type="ORF">WJX74_002488</name>
</gene>
<protein>
    <recommendedName>
        <fullName evidence="2">Protein DETOXIFICATION</fullName>
    </recommendedName>
    <alternativeName>
        <fullName evidence="2">Multidrug and toxic compound extrusion protein</fullName>
    </alternativeName>
</protein>
<feature type="transmembrane region" description="Helical" evidence="2">
    <location>
        <begin position="366"/>
        <end position="384"/>
    </location>
</feature>
<keyword evidence="2" id="KW-0812">Transmembrane</keyword>
<organism evidence="4 5">
    <name type="scientific">Apatococcus lobatus</name>
    <dbReference type="NCBI Taxonomy" id="904363"/>
    <lineage>
        <taxon>Eukaryota</taxon>
        <taxon>Viridiplantae</taxon>
        <taxon>Chlorophyta</taxon>
        <taxon>core chlorophytes</taxon>
        <taxon>Trebouxiophyceae</taxon>
        <taxon>Chlorellales</taxon>
        <taxon>Chlorellaceae</taxon>
        <taxon>Apatococcus</taxon>
    </lineage>
</organism>
<keyword evidence="2" id="KW-0472">Membrane</keyword>
<feature type="transmembrane region" description="Helical" evidence="2">
    <location>
        <begin position="95"/>
        <end position="116"/>
    </location>
</feature>
<feature type="transmembrane region" description="Helical" evidence="2">
    <location>
        <begin position="478"/>
        <end position="502"/>
    </location>
</feature>
<feature type="region of interest" description="Disordered" evidence="3">
    <location>
        <begin position="304"/>
        <end position="326"/>
    </location>
</feature>
<dbReference type="InterPro" id="IPR002528">
    <property type="entry name" value="MATE_fam"/>
</dbReference>
<reference evidence="4 5" key="1">
    <citation type="journal article" date="2024" name="Nat. Commun.">
        <title>Phylogenomics reveals the evolutionary origins of lichenization in chlorophyte algae.</title>
        <authorList>
            <person name="Puginier C."/>
            <person name="Libourel C."/>
            <person name="Otte J."/>
            <person name="Skaloud P."/>
            <person name="Haon M."/>
            <person name="Grisel S."/>
            <person name="Petersen M."/>
            <person name="Berrin J.G."/>
            <person name="Delaux P.M."/>
            <person name="Dal Grande F."/>
            <person name="Keller J."/>
        </authorList>
    </citation>
    <scope>NUCLEOTIDE SEQUENCE [LARGE SCALE GENOMIC DNA]</scope>
    <source>
        <strain evidence="4 5">SAG 2145</strain>
    </source>
</reference>